<evidence type="ECO:0000313" key="1">
    <source>
        <dbReference type="EMBL" id="ORY59985.1"/>
    </source>
</evidence>
<evidence type="ECO:0000313" key="2">
    <source>
        <dbReference type="Proteomes" id="UP000193689"/>
    </source>
</evidence>
<dbReference type="RefSeq" id="XP_040712419.1">
    <property type="nucleotide sequence ID" value="XM_040860885.1"/>
</dbReference>
<dbReference type="InParanoid" id="A0A1Y2DMW6"/>
<organism evidence="1 2">
    <name type="scientific">Pseudomassariella vexata</name>
    <dbReference type="NCBI Taxonomy" id="1141098"/>
    <lineage>
        <taxon>Eukaryota</taxon>
        <taxon>Fungi</taxon>
        <taxon>Dikarya</taxon>
        <taxon>Ascomycota</taxon>
        <taxon>Pezizomycotina</taxon>
        <taxon>Sordariomycetes</taxon>
        <taxon>Xylariomycetidae</taxon>
        <taxon>Amphisphaeriales</taxon>
        <taxon>Pseudomassariaceae</taxon>
        <taxon>Pseudomassariella</taxon>
    </lineage>
</organism>
<dbReference type="GeneID" id="63777097"/>
<dbReference type="Proteomes" id="UP000193689">
    <property type="component" value="Unassembled WGS sequence"/>
</dbReference>
<protein>
    <submittedName>
        <fullName evidence="1">Uncharacterized protein</fullName>
    </submittedName>
</protein>
<accession>A0A1Y2DMW6</accession>
<name>A0A1Y2DMW6_9PEZI</name>
<gene>
    <name evidence="1" type="ORF">BCR38DRAFT_443522</name>
</gene>
<dbReference type="EMBL" id="MCFJ01000012">
    <property type="protein sequence ID" value="ORY59985.1"/>
    <property type="molecule type" value="Genomic_DNA"/>
</dbReference>
<comment type="caution">
    <text evidence="1">The sequence shown here is derived from an EMBL/GenBank/DDBJ whole genome shotgun (WGS) entry which is preliminary data.</text>
</comment>
<reference evidence="1 2" key="1">
    <citation type="submission" date="2016-07" db="EMBL/GenBank/DDBJ databases">
        <title>Pervasive Adenine N6-methylation of Active Genes in Fungi.</title>
        <authorList>
            <consortium name="DOE Joint Genome Institute"/>
            <person name="Mondo S.J."/>
            <person name="Dannebaum R.O."/>
            <person name="Kuo R.C."/>
            <person name="Labutti K."/>
            <person name="Haridas S."/>
            <person name="Kuo A."/>
            <person name="Salamov A."/>
            <person name="Ahrendt S.R."/>
            <person name="Lipzen A."/>
            <person name="Sullivan W."/>
            <person name="Andreopoulos W.B."/>
            <person name="Clum A."/>
            <person name="Lindquist E."/>
            <person name="Daum C."/>
            <person name="Ramamoorthy G.K."/>
            <person name="Gryganskyi A."/>
            <person name="Culley D."/>
            <person name="Magnuson J.K."/>
            <person name="James T.Y."/>
            <person name="O'Malley M.A."/>
            <person name="Stajich J.E."/>
            <person name="Spatafora J.W."/>
            <person name="Visel A."/>
            <person name="Grigoriev I.V."/>
        </authorList>
    </citation>
    <scope>NUCLEOTIDE SEQUENCE [LARGE SCALE GENOMIC DNA]</scope>
    <source>
        <strain evidence="1 2">CBS 129021</strain>
    </source>
</reference>
<feature type="non-terminal residue" evidence="1">
    <location>
        <position position="90"/>
    </location>
</feature>
<proteinExistence type="predicted"/>
<dbReference type="AlphaFoldDB" id="A0A1Y2DMW6"/>
<sequence length="90" mass="9948">MPAVALLSITVSWFRADCRGSLGCESEYAEADERVIRKFGKGPIVVTRSTHNGKGQSANMTLPHLRHMADYFQSFPRDGVNLAMVCRCMG</sequence>
<keyword evidence="2" id="KW-1185">Reference proteome</keyword>